<dbReference type="HOGENOM" id="CLU_1683432_0_0_10"/>
<feature type="signal peptide" evidence="1">
    <location>
        <begin position="1"/>
        <end position="23"/>
    </location>
</feature>
<evidence type="ECO:0000313" key="2">
    <source>
        <dbReference type="EMBL" id="ABB27744.1"/>
    </source>
</evidence>
<feature type="chain" id="PRO_5004223965" description="Periplasmic heavy metal sensor" evidence="1">
    <location>
        <begin position="24"/>
        <end position="156"/>
    </location>
</feature>
<name>Q3ATD1_CHLCH</name>
<accession>Q3ATD1</accession>
<dbReference type="Gene3D" id="1.20.120.1490">
    <property type="match status" value="1"/>
</dbReference>
<proteinExistence type="predicted"/>
<dbReference type="eggNOG" id="COG3678">
    <property type="taxonomic scope" value="Bacteria"/>
</dbReference>
<dbReference type="Pfam" id="PF13801">
    <property type="entry name" value="Metal_resist"/>
    <property type="match status" value="1"/>
</dbReference>
<organism evidence="2">
    <name type="scientific">Chlorobium chlorochromatii (strain CaD3)</name>
    <dbReference type="NCBI Taxonomy" id="340177"/>
    <lineage>
        <taxon>Bacteria</taxon>
        <taxon>Pseudomonadati</taxon>
        <taxon>Chlorobiota</taxon>
        <taxon>Chlorobiia</taxon>
        <taxon>Chlorobiales</taxon>
        <taxon>Chlorobiaceae</taxon>
        <taxon>Chlorobium/Pelodictyon group</taxon>
        <taxon>Chlorobium</taxon>
    </lineage>
</organism>
<dbReference type="InterPro" id="IPR025961">
    <property type="entry name" value="Metal_resist"/>
</dbReference>
<protein>
    <recommendedName>
        <fullName evidence="3">Periplasmic heavy metal sensor</fullName>
    </recommendedName>
</protein>
<dbReference type="KEGG" id="cch:Cag_0471"/>
<evidence type="ECO:0008006" key="3">
    <source>
        <dbReference type="Google" id="ProtNLM"/>
    </source>
</evidence>
<gene>
    <name evidence="2" type="ordered locus">Cag_0471</name>
</gene>
<keyword evidence="1" id="KW-0732">Signal</keyword>
<sequence length="156" mass="17716">MKKEITIALSALLLAVGATNVEARPGMMRNGGNAGMNNNCQQMMMQERLDVTDKQQEQLDALRVKYFEKLSAERRKLMTLERELNTETLKSTPDKGQINKLADQIGKQYSELMRLKSTHMADISAILTPAQRDSMRAWKNFRPMRNGAAHPMMMCP</sequence>
<dbReference type="AlphaFoldDB" id="Q3ATD1"/>
<reference evidence="2" key="1">
    <citation type="submission" date="2005-08" db="EMBL/GenBank/DDBJ databases">
        <title>Complete sequence of Chlorobium chlorochromatii CaD3.</title>
        <authorList>
            <person name="Copeland A."/>
            <person name="Lucas S."/>
            <person name="Lapidus A."/>
            <person name="Barry K."/>
            <person name="Detter J.C."/>
            <person name="Glavina T."/>
            <person name="Hammon N."/>
            <person name="Israni S."/>
            <person name="Pitluck S."/>
            <person name="Bryant D."/>
            <person name="Schmutz J."/>
            <person name="Larimer F."/>
            <person name="Land M."/>
            <person name="Kyrpides N."/>
            <person name="Ivanova N."/>
            <person name="Richardson P."/>
        </authorList>
    </citation>
    <scope>NUCLEOTIDE SEQUENCE [LARGE SCALE GENOMIC DNA]</scope>
    <source>
        <strain evidence="2">CaD3</strain>
    </source>
</reference>
<dbReference type="EMBL" id="CP000108">
    <property type="protein sequence ID" value="ABB27744.1"/>
    <property type="molecule type" value="Genomic_DNA"/>
</dbReference>
<dbReference type="STRING" id="340177.Cag_0471"/>
<evidence type="ECO:0000256" key="1">
    <source>
        <dbReference type="SAM" id="SignalP"/>
    </source>
</evidence>